<protein>
    <submittedName>
        <fullName evidence="2">Uncharacterized protein</fullName>
    </submittedName>
</protein>
<feature type="compositionally biased region" description="Polar residues" evidence="1">
    <location>
        <begin position="241"/>
        <end position="253"/>
    </location>
</feature>
<sequence>MNTTQAQQKALDDDLVAPADHHEFRKCNMRLHTDIKPKEATFQVVLDTHGPTPFYQAFLITVERAFATIINKCLSGKETGMDKILLSSAQILWGMFYKKNIDYVYLLWEDFLFQIEYKDAKKTNKISYPKFTKIIIDYFMIKDQSISRRNKMFWHTTRDETMFTSMRYIFRHKKTQVYGTLDPEELTKQAMLESKAYKTYYAFASREKTLKPNKKDFHILHASGSGDGVDTQSKVPDEQQQKTYGTYEGTSTIPRVLDVPIYDSESDKESWGDSAEEDDDEDDFKDNNDGSSDDHDDDSDEERTKFDRDEIPDPNLTNVDQTEHEEEDVDERVHTPSDYEITDDEKIHDEENIDEEEDDEVTKELYDDKEEEDAHVTLTAVLDTHNTGGPTQSSSVSSNFTSKLLNLDNPSSADNEIASLMDTTAHHATIILEITSSFTTTTPPPPLFFNPLSQQATTTPAPTTSEPTTSFHALPDFDSVFKFNERVTNLEKDLSEMKQVDQYAKALSLIPAIVDRYIDNKLGEAINKAMQARNFECREEAHAKKKEYIELVDSMVRTIIKEEVNSQLLQILPQAISDVVTPVIKKNITESLEAAVLTRSSSQPQSSYEAAATLSEFELTKIIIDKIEKNKSFDIADNKRELYDALVKSYNTDNDIYESYGEVFSLNRSRDDKDKDQDPSTGSNRGTKRRNSSKEAEPSRDSRSKEKKSSSISKYASKSQHKSFGKSAHAEEPSHTLEDSGMQHDQEFVTGDNDEKPADKEVTKADWFKKNERPPTPDPD</sequence>
<evidence type="ECO:0000256" key="1">
    <source>
        <dbReference type="SAM" id="MobiDB-lite"/>
    </source>
</evidence>
<dbReference type="EMBL" id="BKCJ010003198">
    <property type="protein sequence ID" value="GEU53600.1"/>
    <property type="molecule type" value="Genomic_DNA"/>
</dbReference>
<evidence type="ECO:0000313" key="2">
    <source>
        <dbReference type="EMBL" id="GEU53600.1"/>
    </source>
</evidence>
<feature type="compositionally biased region" description="Basic and acidic residues" evidence="1">
    <location>
        <begin position="728"/>
        <end position="780"/>
    </location>
</feature>
<comment type="caution">
    <text evidence="2">The sequence shown here is derived from an EMBL/GenBank/DDBJ whole genome shotgun (WGS) entry which is preliminary data.</text>
</comment>
<feature type="compositionally biased region" description="Basic and acidic residues" evidence="1">
    <location>
        <begin position="692"/>
        <end position="709"/>
    </location>
</feature>
<gene>
    <name evidence="2" type="ORF">Tci_025578</name>
</gene>
<name>A0A6L2KXU3_TANCI</name>
<feature type="compositionally biased region" description="Acidic residues" evidence="1">
    <location>
        <begin position="351"/>
        <end position="361"/>
    </location>
</feature>
<feature type="compositionally biased region" description="Basic and acidic residues" evidence="1">
    <location>
        <begin position="302"/>
        <end position="311"/>
    </location>
</feature>
<accession>A0A6L2KXU3</accession>
<feature type="compositionally biased region" description="Basic and acidic residues" evidence="1">
    <location>
        <begin position="668"/>
        <end position="678"/>
    </location>
</feature>
<reference evidence="2" key="1">
    <citation type="journal article" date="2019" name="Sci. Rep.">
        <title>Draft genome of Tanacetum cinerariifolium, the natural source of mosquito coil.</title>
        <authorList>
            <person name="Yamashiro T."/>
            <person name="Shiraishi A."/>
            <person name="Satake H."/>
            <person name="Nakayama K."/>
        </authorList>
    </citation>
    <scope>NUCLEOTIDE SEQUENCE</scope>
</reference>
<proteinExistence type="predicted"/>
<organism evidence="2">
    <name type="scientific">Tanacetum cinerariifolium</name>
    <name type="common">Dalmatian daisy</name>
    <name type="synonym">Chrysanthemum cinerariifolium</name>
    <dbReference type="NCBI Taxonomy" id="118510"/>
    <lineage>
        <taxon>Eukaryota</taxon>
        <taxon>Viridiplantae</taxon>
        <taxon>Streptophyta</taxon>
        <taxon>Embryophyta</taxon>
        <taxon>Tracheophyta</taxon>
        <taxon>Spermatophyta</taxon>
        <taxon>Magnoliopsida</taxon>
        <taxon>eudicotyledons</taxon>
        <taxon>Gunneridae</taxon>
        <taxon>Pentapetalae</taxon>
        <taxon>asterids</taxon>
        <taxon>campanulids</taxon>
        <taxon>Asterales</taxon>
        <taxon>Asteraceae</taxon>
        <taxon>Asteroideae</taxon>
        <taxon>Anthemideae</taxon>
        <taxon>Anthemidinae</taxon>
        <taxon>Tanacetum</taxon>
    </lineage>
</organism>
<feature type="region of interest" description="Disordered" evidence="1">
    <location>
        <begin position="667"/>
        <end position="780"/>
    </location>
</feature>
<dbReference type="AlphaFoldDB" id="A0A6L2KXU3"/>
<feature type="region of interest" description="Disordered" evidence="1">
    <location>
        <begin position="219"/>
        <end position="361"/>
    </location>
</feature>
<feature type="compositionally biased region" description="Acidic residues" evidence="1">
    <location>
        <begin position="274"/>
        <end position="284"/>
    </location>
</feature>